<feature type="domain" description="3-keto-alpha-glucoside-1,2-lyase/3-keto-2-hydroxy-glucal hydratase" evidence="1">
    <location>
        <begin position="78"/>
        <end position="253"/>
    </location>
</feature>
<dbReference type="OrthoDB" id="291497at2"/>
<dbReference type="Pfam" id="PF06439">
    <property type="entry name" value="3keto-disac_hyd"/>
    <property type="match status" value="1"/>
</dbReference>
<dbReference type="Gene3D" id="2.60.120.560">
    <property type="entry name" value="Exo-inulinase, domain 1"/>
    <property type="match status" value="1"/>
</dbReference>
<proteinExistence type="predicted"/>
<name>A0A5B9QFX5_9BACT</name>
<dbReference type="Proteomes" id="UP000323917">
    <property type="component" value="Chromosome"/>
</dbReference>
<organism evidence="2 3">
    <name type="scientific">Bythopirellula goksoeyrii</name>
    <dbReference type="NCBI Taxonomy" id="1400387"/>
    <lineage>
        <taxon>Bacteria</taxon>
        <taxon>Pseudomonadati</taxon>
        <taxon>Planctomycetota</taxon>
        <taxon>Planctomycetia</taxon>
        <taxon>Pirellulales</taxon>
        <taxon>Lacipirellulaceae</taxon>
        <taxon>Bythopirellula</taxon>
    </lineage>
</organism>
<dbReference type="KEGG" id="bgok:Pr1d_52760"/>
<reference evidence="2 3" key="1">
    <citation type="submission" date="2019-08" db="EMBL/GenBank/DDBJ databases">
        <title>Deep-cultivation of Planctomycetes and their phenomic and genomic characterization uncovers novel biology.</title>
        <authorList>
            <person name="Wiegand S."/>
            <person name="Jogler M."/>
            <person name="Boedeker C."/>
            <person name="Pinto D."/>
            <person name="Vollmers J."/>
            <person name="Rivas-Marin E."/>
            <person name="Kohn T."/>
            <person name="Peeters S.H."/>
            <person name="Heuer A."/>
            <person name="Rast P."/>
            <person name="Oberbeckmann S."/>
            <person name="Bunk B."/>
            <person name="Jeske O."/>
            <person name="Meyerdierks A."/>
            <person name="Storesund J.E."/>
            <person name="Kallscheuer N."/>
            <person name="Luecker S."/>
            <person name="Lage O.M."/>
            <person name="Pohl T."/>
            <person name="Merkel B.J."/>
            <person name="Hornburger P."/>
            <person name="Mueller R.-W."/>
            <person name="Bruemmer F."/>
            <person name="Labrenz M."/>
            <person name="Spormann A.M."/>
            <person name="Op den Camp H."/>
            <person name="Overmann J."/>
            <person name="Amann R."/>
            <person name="Jetten M.S.M."/>
            <person name="Mascher T."/>
            <person name="Medema M.H."/>
            <person name="Devos D.P."/>
            <person name="Kaster A.-K."/>
            <person name="Ovreas L."/>
            <person name="Rohde M."/>
            <person name="Galperin M.Y."/>
            <person name="Jogler C."/>
        </authorList>
    </citation>
    <scope>NUCLEOTIDE SEQUENCE [LARGE SCALE GENOMIC DNA]</scope>
    <source>
        <strain evidence="2 3">Pr1d</strain>
    </source>
</reference>
<dbReference type="EMBL" id="CP042913">
    <property type="protein sequence ID" value="QEG37928.1"/>
    <property type="molecule type" value="Genomic_DNA"/>
</dbReference>
<gene>
    <name evidence="2" type="ORF">Pr1d_52760</name>
</gene>
<dbReference type="GO" id="GO:0016787">
    <property type="term" value="F:hydrolase activity"/>
    <property type="evidence" value="ECO:0007669"/>
    <property type="project" value="InterPro"/>
</dbReference>
<evidence type="ECO:0000313" key="3">
    <source>
        <dbReference type="Proteomes" id="UP000323917"/>
    </source>
</evidence>
<dbReference type="InterPro" id="IPR010496">
    <property type="entry name" value="AL/BT2_dom"/>
</dbReference>
<evidence type="ECO:0000313" key="2">
    <source>
        <dbReference type="EMBL" id="QEG37928.1"/>
    </source>
</evidence>
<protein>
    <recommendedName>
        <fullName evidence="1">3-keto-alpha-glucoside-1,2-lyase/3-keto-2-hydroxy-glucal hydratase domain-containing protein</fullName>
    </recommendedName>
</protein>
<accession>A0A5B9QFX5</accession>
<sequence length="257" mass="28222">MGRYRMNLECLLVPSLFMLLLVPVRTAESEEVIQWIDLIDTKGPTGIVQLGKNAVLCGDVTLELNSKSLEAQPGEGVVAALSKSKFGEANNLLSRQEFGDCEVQLEFLIGKGSNSGVKLQQRYEIQLYDSHHKDKPSARECGGIYPHWLFQGEGKPLKYIDEGVPPLVNAAKPAGKWQTLEVVFRAPRFASDGTKVDNAKFLSVKLNGQIIHQEVEVASPTGNASTPLPEVAEAALMLQMDHGAVAFRNVRVKRLEL</sequence>
<evidence type="ECO:0000259" key="1">
    <source>
        <dbReference type="Pfam" id="PF06439"/>
    </source>
</evidence>
<keyword evidence="3" id="KW-1185">Reference proteome</keyword>
<dbReference type="RefSeq" id="WP_148076095.1">
    <property type="nucleotide sequence ID" value="NZ_CP042913.1"/>
</dbReference>
<dbReference type="AlphaFoldDB" id="A0A5B9QFX5"/>